<dbReference type="EMBL" id="SRLO01000401">
    <property type="protein sequence ID" value="TNN57607.1"/>
    <property type="molecule type" value="Genomic_DNA"/>
</dbReference>
<sequence length="70" mass="7039">MCRAEGASGTAGGPPGIDGSLCGGSYSPQSPPGFRCHSRGRSTATGNMSCDNSSERFALDPDGHATHIAQ</sequence>
<feature type="region of interest" description="Disordered" evidence="1">
    <location>
        <begin position="1"/>
        <end position="70"/>
    </location>
</feature>
<gene>
    <name evidence="2" type="ORF">EYF80_032209</name>
</gene>
<organism evidence="2 3">
    <name type="scientific">Liparis tanakae</name>
    <name type="common">Tanaka's snailfish</name>
    <dbReference type="NCBI Taxonomy" id="230148"/>
    <lineage>
        <taxon>Eukaryota</taxon>
        <taxon>Metazoa</taxon>
        <taxon>Chordata</taxon>
        <taxon>Craniata</taxon>
        <taxon>Vertebrata</taxon>
        <taxon>Euteleostomi</taxon>
        <taxon>Actinopterygii</taxon>
        <taxon>Neopterygii</taxon>
        <taxon>Teleostei</taxon>
        <taxon>Neoteleostei</taxon>
        <taxon>Acanthomorphata</taxon>
        <taxon>Eupercaria</taxon>
        <taxon>Perciformes</taxon>
        <taxon>Cottioidei</taxon>
        <taxon>Cottales</taxon>
        <taxon>Liparidae</taxon>
        <taxon>Liparis</taxon>
    </lineage>
</organism>
<dbReference type="AlphaFoldDB" id="A0A4Z2GVE3"/>
<keyword evidence="3" id="KW-1185">Reference proteome</keyword>
<evidence type="ECO:0000256" key="1">
    <source>
        <dbReference type="SAM" id="MobiDB-lite"/>
    </source>
</evidence>
<feature type="compositionally biased region" description="Basic and acidic residues" evidence="1">
    <location>
        <begin position="53"/>
        <end position="70"/>
    </location>
</feature>
<evidence type="ECO:0000313" key="2">
    <source>
        <dbReference type="EMBL" id="TNN57607.1"/>
    </source>
</evidence>
<reference evidence="2 3" key="1">
    <citation type="submission" date="2019-03" db="EMBL/GenBank/DDBJ databases">
        <title>First draft genome of Liparis tanakae, snailfish: a comprehensive survey of snailfish specific genes.</title>
        <authorList>
            <person name="Kim W."/>
            <person name="Song I."/>
            <person name="Jeong J.-H."/>
            <person name="Kim D."/>
            <person name="Kim S."/>
            <person name="Ryu S."/>
            <person name="Song J.Y."/>
            <person name="Lee S.K."/>
        </authorList>
    </citation>
    <scope>NUCLEOTIDE SEQUENCE [LARGE SCALE GENOMIC DNA]</scope>
    <source>
        <tissue evidence="2">Muscle</tissue>
    </source>
</reference>
<dbReference type="Proteomes" id="UP000314294">
    <property type="component" value="Unassembled WGS sequence"/>
</dbReference>
<accession>A0A4Z2GVE3</accession>
<proteinExistence type="predicted"/>
<comment type="caution">
    <text evidence="2">The sequence shown here is derived from an EMBL/GenBank/DDBJ whole genome shotgun (WGS) entry which is preliminary data.</text>
</comment>
<feature type="compositionally biased region" description="Polar residues" evidence="1">
    <location>
        <begin position="41"/>
        <end position="52"/>
    </location>
</feature>
<evidence type="ECO:0000313" key="3">
    <source>
        <dbReference type="Proteomes" id="UP000314294"/>
    </source>
</evidence>
<name>A0A4Z2GVE3_9TELE</name>
<protein>
    <submittedName>
        <fullName evidence="2">Uncharacterized protein</fullName>
    </submittedName>
</protein>